<gene>
    <name evidence="3" type="ORF">DFR64_0348</name>
</gene>
<comment type="caution">
    <text evidence="3">The sequence shown here is derived from an EMBL/GenBank/DDBJ whole genome shotgun (WGS) entry which is preliminary data.</text>
</comment>
<accession>A0A347ZUE3</accession>
<feature type="transmembrane region" description="Helical" evidence="1">
    <location>
        <begin position="35"/>
        <end position="59"/>
    </location>
</feature>
<sequence>MKQNMSSTDRIIRAIVAVVLAALIYFNVLTGTAAVVLGIIAGIFLVTALIGFCPLYALFKLSTNK</sequence>
<dbReference type="OrthoDB" id="9804804at2"/>
<reference evidence="3 4" key="1">
    <citation type="submission" date="2018-08" db="EMBL/GenBank/DDBJ databases">
        <title>Genomic Encyclopedia of Type Strains, Phase IV (KMG-IV): sequencing the most valuable type-strain genomes for metagenomic binning, comparative biology and taxonomic classification.</title>
        <authorList>
            <person name="Goeker M."/>
        </authorList>
    </citation>
    <scope>NUCLEOTIDE SEQUENCE [LARGE SCALE GENOMIC DNA]</scope>
    <source>
        <strain evidence="3 4">DSM 23923</strain>
    </source>
</reference>
<keyword evidence="1" id="KW-0812">Transmembrane</keyword>
<protein>
    <submittedName>
        <fullName evidence="3">DUF2892 family protein</fullName>
    </submittedName>
</protein>
<organism evidence="3 4">
    <name type="scientific">Pelolinea submarina</name>
    <dbReference type="NCBI Taxonomy" id="913107"/>
    <lineage>
        <taxon>Bacteria</taxon>
        <taxon>Bacillati</taxon>
        <taxon>Chloroflexota</taxon>
        <taxon>Anaerolineae</taxon>
        <taxon>Anaerolineales</taxon>
        <taxon>Anaerolineaceae</taxon>
        <taxon>Pelolinea</taxon>
    </lineage>
</organism>
<feature type="transmembrane region" description="Helical" evidence="1">
    <location>
        <begin position="12"/>
        <end position="29"/>
    </location>
</feature>
<evidence type="ECO:0000256" key="1">
    <source>
        <dbReference type="SAM" id="Phobius"/>
    </source>
</evidence>
<name>A0A347ZUE3_9CHLR</name>
<dbReference type="InterPro" id="IPR021309">
    <property type="entry name" value="YgaP-like_TM"/>
</dbReference>
<dbReference type="Proteomes" id="UP000256388">
    <property type="component" value="Unassembled WGS sequence"/>
</dbReference>
<evidence type="ECO:0000313" key="3">
    <source>
        <dbReference type="EMBL" id="REG10490.1"/>
    </source>
</evidence>
<dbReference type="Pfam" id="PF11127">
    <property type="entry name" value="YgaP-like_TM"/>
    <property type="match status" value="1"/>
</dbReference>
<dbReference type="EMBL" id="QUMS01000001">
    <property type="protein sequence ID" value="REG10490.1"/>
    <property type="molecule type" value="Genomic_DNA"/>
</dbReference>
<evidence type="ECO:0000259" key="2">
    <source>
        <dbReference type="Pfam" id="PF11127"/>
    </source>
</evidence>
<feature type="domain" description="Inner membrane protein YgaP-like transmembrane" evidence="2">
    <location>
        <begin position="1"/>
        <end position="65"/>
    </location>
</feature>
<keyword evidence="1" id="KW-0472">Membrane</keyword>
<proteinExistence type="predicted"/>
<keyword evidence="4" id="KW-1185">Reference proteome</keyword>
<dbReference type="AlphaFoldDB" id="A0A347ZUE3"/>
<keyword evidence="1" id="KW-1133">Transmembrane helix</keyword>
<evidence type="ECO:0000313" key="4">
    <source>
        <dbReference type="Proteomes" id="UP000256388"/>
    </source>
</evidence>